<protein>
    <recommendedName>
        <fullName evidence="3">Response regulatory domain-containing protein</fullName>
    </recommendedName>
</protein>
<evidence type="ECO:0000313" key="4">
    <source>
        <dbReference type="EMBL" id="OGF28609.1"/>
    </source>
</evidence>
<feature type="modified residue" description="4-aspartylphosphate" evidence="2">
    <location>
        <position position="55"/>
    </location>
</feature>
<dbReference type="InterPro" id="IPR001789">
    <property type="entry name" value="Sig_transdc_resp-reg_receiver"/>
</dbReference>
<dbReference type="PANTHER" id="PTHR44591">
    <property type="entry name" value="STRESS RESPONSE REGULATOR PROTEIN 1"/>
    <property type="match status" value="1"/>
</dbReference>
<dbReference type="Proteomes" id="UP000178925">
    <property type="component" value="Unassembled WGS sequence"/>
</dbReference>
<evidence type="ECO:0000313" key="5">
    <source>
        <dbReference type="Proteomes" id="UP000178925"/>
    </source>
</evidence>
<dbReference type="EMBL" id="MFGC01000008">
    <property type="protein sequence ID" value="OGF28609.1"/>
    <property type="molecule type" value="Genomic_DNA"/>
</dbReference>
<dbReference type="SUPFAM" id="SSF52172">
    <property type="entry name" value="CheY-like"/>
    <property type="match status" value="1"/>
</dbReference>
<dbReference type="InterPro" id="IPR050595">
    <property type="entry name" value="Bact_response_regulator"/>
</dbReference>
<comment type="caution">
    <text evidence="4">The sequence shown here is derived from an EMBL/GenBank/DDBJ whole genome shotgun (WGS) entry which is preliminary data.</text>
</comment>
<dbReference type="GO" id="GO:0000160">
    <property type="term" value="P:phosphorelay signal transduction system"/>
    <property type="evidence" value="ECO:0007669"/>
    <property type="project" value="InterPro"/>
</dbReference>
<feature type="domain" description="Response regulatory" evidence="3">
    <location>
        <begin position="6"/>
        <end position="123"/>
    </location>
</feature>
<dbReference type="SMART" id="SM00448">
    <property type="entry name" value="REC"/>
    <property type="match status" value="1"/>
</dbReference>
<accession>A0A1F5SPM6</accession>
<dbReference type="InterPro" id="IPR011006">
    <property type="entry name" value="CheY-like_superfamily"/>
</dbReference>
<dbReference type="PROSITE" id="PS50110">
    <property type="entry name" value="RESPONSE_REGULATORY"/>
    <property type="match status" value="1"/>
</dbReference>
<evidence type="ECO:0000256" key="2">
    <source>
        <dbReference type="PROSITE-ProRule" id="PRU00169"/>
    </source>
</evidence>
<sequence>MPSAIKILVVEDDRFLLSMYADKFKAERFDVSVAADGIQALQTAKEERPAVILLDVLLPKMSGFEVLAALKKDPDTKDIPVILLTNLSQRDDINKGAELGAADFLIKAHFMPNEVVSKVRALLAKDPVHT</sequence>
<proteinExistence type="predicted"/>
<name>A0A1F5SPM6_9BACT</name>
<keyword evidence="1 2" id="KW-0597">Phosphoprotein</keyword>
<evidence type="ECO:0000256" key="1">
    <source>
        <dbReference type="ARBA" id="ARBA00022553"/>
    </source>
</evidence>
<dbReference type="PANTHER" id="PTHR44591:SF3">
    <property type="entry name" value="RESPONSE REGULATORY DOMAIN-CONTAINING PROTEIN"/>
    <property type="match status" value="1"/>
</dbReference>
<dbReference type="Gene3D" id="3.40.50.2300">
    <property type="match status" value="1"/>
</dbReference>
<reference evidence="4 5" key="1">
    <citation type="journal article" date="2016" name="Nat. Commun.">
        <title>Thousands of microbial genomes shed light on interconnected biogeochemical processes in an aquifer system.</title>
        <authorList>
            <person name="Anantharaman K."/>
            <person name="Brown C.T."/>
            <person name="Hug L.A."/>
            <person name="Sharon I."/>
            <person name="Castelle C.J."/>
            <person name="Probst A.J."/>
            <person name="Thomas B.C."/>
            <person name="Singh A."/>
            <person name="Wilkins M.J."/>
            <person name="Karaoz U."/>
            <person name="Brodie E.L."/>
            <person name="Williams K.H."/>
            <person name="Hubbard S.S."/>
            <person name="Banfield J.F."/>
        </authorList>
    </citation>
    <scope>NUCLEOTIDE SEQUENCE [LARGE SCALE GENOMIC DNA]</scope>
</reference>
<organism evidence="4 5">
    <name type="scientific">Candidatus Falkowbacteria bacterium RIFOXYA2_FULL_47_9</name>
    <dbReference type="NCBI Taxonomy" id="1797995"/>
    <lineage>
        <taxon>Bacteria</taxon>
        <taxon>Candidatus Falkowiibacteriota</taxon>
    </lineage>
</organism>
<gene>
    <name evidence="4" type="ORF">A2242_04690</name>
</gene>
<dbReference type="STRING" id="1797995.A2242_04690"/>
<dbReference type="Pfam" id="PF00072">
    <property type="entry name" value="Response_reg"/>
    <property type="match status" value="1"/>
</dbReference>
<dbReference type="AlphaFoldDB" id="A0A1F5SPM6"/>
<evidence type="ECO:0000259" key="3">
    <source>
        <dbReference type="PROSITE" id="PS50110"/>
    </source>
</evidence>